<evidence type="ECO:0000256" key="3">
    <source>
        <dbReference type="ARBA" id="ARBA00022835"/>
    </source>
</evidence>
<dbReference type="GO" id="GO:0006396">
    <property type="term" value="P:RNA processing"/>
    <property type="evidence" value="ECO:0007669"/>
    <property type="project" value="InterPro"/>
</dbReference>
<dbReference type="PANTHER" id="PTHR12686:SF8">
    <property type="entry name" value="EXOSOME COMPLEX COMPONENT CSL4"/>
    <property type="match status" value="1"/>
</dbReference>
<dbReference type="AlphaFoldDB" id="A0AAV5RFH4"/>
<protein>
    <submittedName>
        <fullName evidence="5">Exosome non-catalytic core subunit</fullName>
    </submittedName>
</protein>
<dbReference type="Proteomes" id="UP001362899">
    <property type="component" value="Unassembled WGS sequence"/>
</dbReference>
<sequence length="245" mass="26297">MLPGYVVPGQLIVASTDANYSKYINGYGTAIEERGLVASLVGNLNLVQDAASGKEKEKYVVQVHNSVKNPYGEIPNKETGNSKRNTSMIPQVGDVVYARVQRLGPAQVNLDIIAVENRGNITSDTDVGVNASSLGSIHPSVGVNDKTNELGMGYGGVIRIQDIRATEREKVKVNSMFSPGDLVRAVVLSLGDGNKFYLSTVRNDLGVVFARDPVTGVQLVPLDWQMMANPITGATSFRKCANPFV</sequence>
<evidence type="ECO:0000313" key="6">
    <source>
        <dbReference type="Proteomes" id="UP001362899"/>
    </source>
</evidence>
<dbReference type="SUPFAM" id="SSF50249">
    <property type="entry name" value="Nucleic acid-binding proteins"/>
    <property type="match status" value="1"/>
</dbReference>
<evidence type="ECO:0000313" key="5">
    <source>
        <dbReference type="EMBL" id="GMM50290.1"/>
    </source>
</evidence>
<dbReference type="InterPro" id="IPR019495">
    <property type="entry name" value="EXOSC1_C"/>
</dbReference>
<name>A0AAV5RFH4_STABA</name>
<reference evidence="5 6" key="1">
    <citation type="journal article" date="2023" name="Elife">
        <title>Identification of key yeast species and microbe-microbe interactions impacting larval growth of Drosophila in the wild.</title>
        <authorList>
            <person name="Mure A."/>
            <person name="Sugiura Y."/>
            <person name="Maeda R."/>
            <person name="Honda K."/>
            <person name="Sakurai N."/>
            <person name="Takahashi Y."/>
            <person name="Watada M."/>
            <person name="Katoh T."/>
            <person name="Gotoh A."/>
            <person name="Gotoh Y."/>
            <person name="Taniguchi I."/>
            <person name="Nakamura K."/>
            <person name="Hayashi T."/>
            <person name="Katayama T."/>
            <person name="Uemura T."/>
            <person name="Hattori Y."/>
        </authorList>
    </citation>
    <scope>NUCLEOTIDE SEQUENCE [LARGE SCALE GENOMIC DNA]</scope>
    <source>
        <strain evidence="5 6">SB-73</strain>
    </source>
</reference>
<dbReference type="InterPro" id="IPR012340">
    <property type="entry name" value="NA-bd_OB-fold"/>
</dbReference>
<feature type="domain" description="Exosome complex component CSL4 C-terminal" evidence="4">
    <location>
        <begin position="89"/>
        <end position="190"/>
    </location>
</feature>
<dbReference type="GO" id="GO:0000176">
    <property type="term" value="C:nuclear exosome (RNase complex)"/>
    <property type="evidence" value="ECO:0007669"/>
    <property type="project" value="TreeGrafter"/>
</dbReference>
<proteinExistence type="predicted"/>
<dbReference type="GO" id="GO:0005730">
    <property type="term" value="C:nucleolus"/>
    <property type="evidence" value="ECO:0007669"/>
    <property type="project" value="UniProtKB-SubCell"/>
</dbReference>
<dbReference type="Pfam" id="PF10447">
    <property type="entry name" value="EXOSC1"/>
    <property type="match status" value="1"/>
</dbReference>
<evidence type="ECO:0000256" key="2">
    <source>
        <dbReference type="ARBA" id="ARBA00022490"/>
    </source>
</evidence>
<dbReference type="GO" id="GO:0003723">
    <property type="term" value="F:RNA binding"/>
    <property type="evidence" value="ECO:0007669"/>
    <property type="project" value="InterPro"/>
</dbReference>
<dbReference type="EMBL" id="BTGC01000003">
    <property type="protein sequence ID" value="GMM50290.1"/>
    <property type="molecule type" value="Genomic_DNA"/>
</dbReference>
<comment type="caution">
    <text evidence="5">The sequence shown here is derived from an EMBL/GenBank/DDBJ whole genome shotgun (WGS) entry which is preliminary data.</text>
</comment>
<dbReference type="GO" id="GO:0005737">
    <property type="term" value="C:cytoplasm"/>
    <property type="evidence" value="ECO:0007669"/>
    <property type="project" value="TreeGrafter"/>
</dbReference>
<accession>A0AAV5RFH4</accession>
<dbReference type="InterPro" id="IPR039771">
    <property type="entry name" value="Csl4"/>
</dbReference>
<gene>
    <name evidence="5" type="ORF">DASB73_012480</name>
</gene>
<dbReference type="PANTHER" id="PTHR12686">
    <property type="entry name" value="3'-5' EXORIBONUCLEASE CSL4-RELATED"/>
    <property type="match status" value="1"/>
</dbReference>
<keyword evidence="6" id="KW-1185">Reference proteome</keyword>
<evidence type="ECO:0000259" key="4">
    <source>
        <dbReference type="Pfam" id="PF10447"/>
    </source>
</evidence>
<comment type="subcellular location">
    <subcellularLocation>
        <location evidence="1">Nucleus</location>
        <location evidence="1">Nucleolus</location>
    </subcellularLocation>
</comment>
<dbReference type="Gene3D" id="2.40.50.140">
    <property type="entry name" value="Nucleic acid-binding proteins"/>
    <property type="match status" value="1"/>
</dbReference>
<evidence type="ECO:0000256" key="1">
    <source>
        <dbReference type="ARBA" id="ARBA00004604"/>
    </source>
</evidence>
<keyword evidence="2" id="KW-0963">Cytoplasm</keyword>
<organism evidence="5 6">
    <name type="scientific">Starmerella bacillaris</name>
    <name type="common">Yeast</name>
    <name type="synonym">Candida zemplinina</name>
    <dbReference type="NCBI Taxonomy" id="1247836"/>
    <lineage>
        <taxon>Eukaryota</taxon>
        <taxon>Fungi</taxon>
        <taxon>Dikarya</taxon>
        <taxon>Ascomycota</taxon>
        <taxon>Saccharomycotina</taxon>
        <taxon>Dipodascomycetes</taxon>
        <taxon>Dipodascales</taxon>
        <taxon>Trichomonascaceae</taxon>
        <taxon>Starmerella</taxon>
    </lineage>
</organism>
<keyword evidence="3" id="KW-0271">Exosome</keyword>